<dbReference type="CDD" id="cd00130">
    <property type="entry name" value="PAS"/>
    <property type="match status" value="1"/>
</dbReference>
<protein>
    <submittedName>
        <fullName evidence="3">Hypoxia-inducible factor 1-alpha</fullName>
    </submittedName>
</protein>
<evidence type="ECO:0000313" key="4">
    <source>
        <dbReference type="Proteomes" id="UP000785200"/>
    </source>
</evidence>
<dbReference type="OrthoDB" id="411251at2759"/>
<dbReference type="Gene3D" id="3.30.450.20">
    <property type="entry name" value="PAS domain"/>
    <property type="match status" value="1"/>
</dbReference>
<evidence type="ECO:0000313" key="3">
    <source>
        <dbReference type="EMBL" id="KAG0649165.1"/>
    </source>
</evidence>
<proteinExistence type="predicted"/>
<dbReference type="PROSITE" id="PS50112">
    <property type="entry name" value="PAS"/>
    <property type="match status" value="1"/>
</dbReference>
<reference evidence="3" key="1">
    <citation type="submission" date="2019-07" db="EMBL/GenBank/DDBJ databases">
        <title>Hyphodiscus hymeniophilus genome sequencing and assembly.</title>
        <authorList>
            <person name="Kramer G."/>
            <person name="Nodwell J."/>
        </authorList>
    </citation>
    <scope>NUCLEOTIDE SEQUENCE</scope>
    <source>
        <strain evidence="3">ATCC 34498</strain>
    </source>
</reference>
<dbReference type="Proteomes" id="UP000785200">
    <property type="component" value="Unassembled WGS sequence"/>
</dbReference>
<comment type="caution">
    <text evidence="3">The sequence shown here is derived from an EMBL/GenBank/DDBJ whole genome shotgun (WGS) entry which is preliminary data.</text>
</comment>
<gene>
    <name evidence="3" type="ORF">D0Z07_4413</name>
</gene>
<keyword evidence="4" id="KW-1185">Reference proteome</keyword>
<dbReference type="InterPro" id="IPR013655">
    <property type="entry name" value="PAS_fold_3"/>
</dbReference>
<evidence type="ECO:0000256" key="1">
    <source>
        <dbReference type="SAM" id="MobiDB-lite"/>
    </source>
</evidence>
<accession>A0A9P6VK76</accession>
<name>A0A9P6VK76_9HELO</name>
<dbReference type="NCBIfam" id="TIGR00229">
    <property type="entry name" value="sensory_box"/>
    <property type="match status" value="1"/>
</dbReference>
<feature type="domain" description="PAS" evidence="2">
    <location>
        <begin position="1"/>
        <end position="63"/>
    </location>
</feature>
<feature type="region of interest" description="Disordered" evidence="1">
    <location>
        <begin position="575"/>
        <end position="621"/>
    </location>
</feature>
<dbReference type="EMBL" id="VNKQ01000008">
    <property type="protein sequence ID" value="KAG0649165.1"/>
    <property type="molecule type" value="Genomic_DNA"/>
</dbReference>
<feature type="region of interest" description="Disordered" evidence="1">
    <location>
        <begin position="260"/>
        <end position="356"/>
    </location>
</feature>
<feature type="compositionally biased region" description="Polar residues" evidence="1">
    <location>
        <begin position="262"/>
        <end position="280"/>
    </location>
</feature>
<organism evidence="3 4">
    <name type="scientific">Hyphodiscus hymeniophilus</name>
    <dbReference type="NCBI Taxonomy" id="353542"/>
    <lineage>
        <taxon>Eukaryota</taxon>
        <taxon>Fungi</taxon>
        <taxon>Dikarya</taxon>
        <taxon>Ascomycota</taxon>
        <taxon>Pezizomycotina</taxon>
        <taxon>Leotiomycetes</taxon>
        <taxon>Helotiales</taxon>
        <taxon>Hyphodiscaceae</taxon>
        <taxon>Hyphodiscus</taxon>
    </lineage>
</organism>
<sequence>METTFMTIHNLSAEANILFASDSITDVLGYRPHEVIGRSCFDYFHSDEVPFARQIHDRGVRLEKAAVLNYARVRGRNGGWIGCECVFTVTYDVLVACTSIYHRDEKSGRRAVEAPAISRLFASSPKDPRYHMLEHLSSKFRAEPAQREPRAAIILNRFTRTLTVMYATDAIQGILGVTAEQFKEKSFYECIQENCLPDAIRCLESAKANDSIAYLRFWYRDPRRAEDFDEEMREASLSSDSDDGGVELHGHMDIDAARVAETSGSAEETAGSSTNYSGHETSGDDAPIHGSTSPQSRPLGNHRTSSEESRTDLQQNSANAIFDREHGSRSQSSSLLVSPENRRARPAGRAAAPPPVDPFEIEAVVSCTSDGLVVVMRRARPIIPTAHAQEPVPMYPHGLFAAPWGGNPILPHQYHPDVNNPFVHGFGAPVIPAGGPPEDDFMNSIREVAVFAWSLTGINGNIASYGHGVPRGESQPPTGLPIWDPYAQPVSNLLPPINQAEERWLYLDQKREITNFPVNEKPFVHAREELRLREHHGFGMGPMGSDRPGSSAHRYLGDLGGYVFQGPGNYQNNRYDNIFGHMQDAPLGHTGPAAENAQPPSTQRHDPSQGPREVSRRNLWY</sequence>
<dbReference type="InterPro" id="IPR035965">
    <property type="entry name" value="PAS-like_dom_sf"/>
</dbReference>
<dbReference type="Pfam" id="PF08447">
    <property type="entry name" value="PAS_3"/>
    <property type="match status" value="1"/>
</dbReference>
<dbReference type="InterPro" id="IPR000014">
    <property type="entry name" value="PAS"/>
</dbReference>
<dbReference type="SMART" id="SM00091">
    <property type="entry name" value="PAS"/>
    <property type="match status" value="2"/>
</dbReference>
<feature type="compositionally biased region" description="Low complexity" evidence="1">
    <location>
        <begin position="329"/>
        <end position="338"/>
    </location>
</feature>
<dbReference type="SUPFAM" id="SSF55785">
    <property type="entry name" value="PYP-like sensor domain (PAS domain)"/>
    <property type="match status" value="1"/>
</dbReference>
<evidence type="ECO:0000259" key="2">
    <source>
        <dbReference type="PROSITE" id="PS50112"/>
    </source>
</evidence>
<dbReference type="AlphaFoldDB" id="A0A9P6VK76"/>